<evidence type="ECO:0000313" key="4">
    <source>
        <dbReference type="Proteomes" id="UP000593562"/>
    </source>
</evidence>
<accession>A0A7J7CFB7</accession>
<comment type="caution">
    <text evidence="3">The sequence shown here is derived from an EMBL/GenBank/DDBJ whole genome shotgun (WGS) entry which is preliminary data.</text>
</comment>
<proteinExistence type="predicted"/>
<gene>
    <name evidence="3" type="ORF">HS088_TW17G00417</name>
</gene>
<dbReference type="FunCoup" id="A0A7J7CFB7">
    <property type="interactions" value="1874"/>
</dbReference>
<feature type="compositionally biased region" description="Basic and acidic residues" evidence="1">
    <location>
        <begin position="640"/>
        <end position="669"/>
    </location>
</feature>
<keyword evidence="2" id="KW-1133">Transmembrane helix</keyword>
<evidence type="ECO:0000256" key="1">
    <source>
        <dbReference type="SAM" id="MobiDB-lite"/>
    </source>
</evidence>
<evidence type="ECO:0000313" key="3">
    <source>
        <dbReference type="EMBL" id="KAF5732884.1"/>
    </source>
</evidence>
<dbReference type="InParanoid" id="A0A7J7CFB7"/>
<dbReference type="Pfam" id="PF05553">
    <property type="entry name" value="DUF761"/>
    <property type="match status" value="1"/>
</dbReference>
<dbReference type="InterPro" id="IPR008480">
    <property type="entry name" value="DUF761_pln"/>
</dbReference>
<name>A0A7J7CFB7_TRIWF</name>
<feature type="region of interest" description="Disordered" evidence="1">
    <location>
        <begin position="277"/>
        <end position="346"/>
    </location>
</feature>
<keyword evidence="4" id="KW-1185">Reference proteome</keyword>
<feature type="region of interest" description="Disordered" evidence="1">
    <location>
        <begin position="589"/>
        <end position="609"/>
    </location>
</feature>
<feature type="region of interest" description="Disordered" evidence="1">
    <location>
        <begin position="640"/>
        <end position="695"/>
    </location>
</feature>
<dbReference type="Proteomes" id="UP000593562">
    <property type="component" value="Unassembled WGS sequence"/>
</dbReference>
<dbReference type="PANTHER" id="PTHR34059:SF6">
    <property type="entry name" value="DUF4408 DOMAIN-CONTAINING PROTEIN"/>
    <property type="match status" value="1"/>
</dbReference>
<feature type="compositionally biased region" description="Polar residues" evidence="1">
    <location>
        <begin position="474"/>
        <end position="485"/>
    </location>
</feature>
<feature type="transmembrane region" description="Helical" evidence="2">
    <location>
        <begin position="54"/>
        <end position="76"/>
    </location>
</feature>
<feature type="compositionally biased region" description="Low complexity" evidence="1">
    <location>
        <begin position="282"/>
        <end position="318"/>
    </location>
</feature>
<keyword evidence="2" id="KW-0472">Membrane</keyword>
<protein>
    <submittedName>
        <fullName evidence="3">Uncharacterized protein</fullName>
    </submittedName>
</protein>
<keyword evidence="2" id="KW-0812">Transmembrane</keyword>
<feature type="transmembrane region" description="Helical" evidence="2">
    <location>
        <begin position="25"/>
        <end position="42"/>
    </location>
</feature>
<dbReference type="AlphaFoldDB" id="A0A7J7CFB7"/>
<feature type="compositionally biased region" description="Low complexity" evidence="1">
    <location>
        <begin position="190"/>
        <end position="206"/>
    </location>
</feature>
<feature type="region of interest" description="Disordered" evidence="1">
    <location>
        <begin position="190"/>
        <end position="220"/>
    </location>
</feature>
<reference evidence="3 4" key="1">
    <citation type="journal article" date="2020" name="Nat. Commun.">
        <title>Genome of Tripterygium wilfordii and identification of cytochrome P450 involved in triptolide biosynthesis.</title>
        <authorList>
            <person name="Tu L."/>
            <person name="Su P."/>
            <person name="Zhang Z."/>
            <person name="Gao L."/>
            <person name="Wang J."/>
            <person name="Hu T."/>
            <person name="Zhou J."/>
            <person name="Zhang Y."/>
            <person name="Zhao Y."/>
            <person name="Liu Y."/>
            <person name="Song Y."/>
            <person name="Tong Y."/>
            <person name="Lu Y."/>
            <person name="Yang J."/>
            <person name="Xu C."/>
            <person name="Jia M."/>
            <person name="Peters R.J."/>
            <person name="Huang L."/>
            <person name="Gao W."/>
        </authorList>
    </citation>
    <scope>NUCLEOTIDE SEQUENCE [LARGE SCALE GENOMIC DNA]</scope>
    <source>
        <strain evidence="4">cv. XIE 37</strain>
        <tissue evidence="3">Leaf</tissue>
    </source>
</reference>
<sequence length="734" mass="83067">MADSIPHPKPIRSPTNAKAHSHNHFLFKALFFALFLLLLPMFPSEAPDFLNQTVFTKFWELLHLLFIGIAVSYGLFSRRVYNETNGDSQAFVSGDGFHVSSIFDNNPGGFDEKYAYYGGEYTIPVSSVVSQNGFDFSYGKGENDVTVQGWNSQYFQGESKVVVAQPNQGLDFQYKPLGLPVRNLRSRVNSPDSSSCSIMKSSSSNCSDRKIGNFGDRGSVNLDEKFQDTTIPMPSPIPWRSRSGRMEMRENLGALPSRPPHSRPQSVDETQFETLKTGSFRSTMPSYSSQSSSSVHSPNRVSPTHSTSSEEQSSGGEESVQDESPRHYSPLASQSPPMKGKAPLNSLHSSQKSYACFSENDVKEKLDYNYMDEARDGYLYGFEERGRILSNHSRHCSNGSSFEKELKRNFNNHSRHCSNGSSSEKELKRNFNNHSRHCSNGSSSEKELKRNFNNHSRHCSNGSSSEKELKKNFNNHSRHCSNGSSSEKEFERNFNNHSRPCSNGSSSEKELDRNFNNNFQHRSNESSSEKELERNFNDSLNNLGLQRKENSLNGIEMGMKSSNKKLQRSSNDEMRDLDEKKREYWLGRKEGRRIDSSKQEMKPENGVKASLKGKSVRTFRGSRYAKEAFEFGERFENEVNDNHQKRENQEVNEKVAEEPSKEKSIEKAENLGASSDEEAKATSNSTVNDAGPELDEVDKKAGEFIAKFREQIRLQKVASFRKSRGLHVNGNYFM</sequence>
<feature type="compositionally biased region" description="Basic and acidic residues" evidence="1">
    <location>
        <begin position="589"/>
        <end position="605"/>
    </location>
</feature>
<organism evidence="3 4">
    <name type="scientific">Tripterygium wilfordii</name>
    <name type="common">Thunder God vine</name>
    <dbReference type="NCBI Taxonomy" id="458696"/>
    <lineage>
        <taxon>Eukaryota</taxon>
        <taxon>Viridiplantae</taxon>
        <taxon>Streptophyta</taxon>
        <taxon>Embryophyta</taxon>
        <taxon>Tracheophyta</taxon>
        <taxon>Spermatophyta</taxon>
        <taxon>Magnoliopsida</taxon>
        <taxon>eudicotyledons</taxon>
        <taxon>Gunneridae</taxon>
        <taxon>Pentapetalae</taxon>
        <taxon>rosids</taxon>
        <taxon>fabids</taxon>
        <taxon>Celastrales</taxon>
        <taxon>Celastraceae</taxon>
        <taxon>Tripterygium</taxon>
    </lineage>
</organism>
<feature type="compositionally biased region" description="Polar residues" evidence="1">
    <location>
        <begin position="495"/>
        <end position="506"/>
    </location>
</feature>
<dbReference type="EMBL" id="JAAARO010000017">
    <property type="protein sequence ID" value="KAF5732884.1"/>
    <property type="molecule type" value="Genomic_DNA"/>
</dbReference>
<dbReference type="PANTHER" id="PTHR34059">
    <property type="entry name" value="EXPRESSED PROTEIN"/>
    <property type="match status" value="1"/>
</dbReference>
<evidence type="ECO:0000256" key="2">
    <source>
        <dbReference type="SAM" id="Phobius"/>
    </source>
</evidence>
<feature type="region of interest" description="Disordered" evidence="1">
    <location>
        <begin position="474"/>
        <end position="512"/>
    </location>
</feature>